<gene>
    <name evidence="2" type="ORF">E2C01_066955</name>
</gene>
<dbReference type="EMBL" id="VSRR010035111">
    <property type="protein sequence ID" value="MPC72643.1"/>
    <property type="molecule type" value="Genomic_DNA"/>
</dbReference>
<name>A0A5B7HRE6_PORTR</name>
<evidence type="ECO:0000313" key="2">
    <source>
        <dbReference type="EMBL" id="MPC72643.1"/>
    </source>
</evidence>
<keyword evidence="3" id="KW-1185">Reference proteome</keyword>
<protein>
    <submittedName>
        <fullName evidence="2">Uncharacterized protein</fullName>
    </submittedName>
</protein>
<evidence type="ECO:0000313" key="3">
    <source>
        <dbReference type="Proteomes" id="UP000324222"/>
    </source>
</evidence>
<reference evidence="2 3" key="1">
    <citation type="submission" date="2019-05" db="EMBL/GenBank/DDBJ databases">
        <title>Another draft genome of Portunus trituberculatus and its Hox gene families provides insights of decapod evolution.</title>
        <authorList>
            <person name="Jeong J.-H."/>
            <person name="Song I."/>
            <person name="Kim S."/>
            <person name="Choi T."/>
            <person name="Kim D."/>
            <person name="Ryu S."/>
            <person name="Kim W."/>
        </authorList>
    </citation>
    <scope>NUCLEOTIDE SEQUENCE [LARGE SCALE GENOMIC DNA]</scope>
    <source>
        <tissue evidence="2">Muscle</tissue>
    </source>
</reference>
<evidence type="ECO:0000256" key="1">
    <source>
        <dbReference type="SAM" id="MobiDB-lite"/>
    </source>
</evidence>
<accession>A0A5B7HRE6</accession>
<organism evidence="2 3">
    <name type="scientific">Portunus trituberculatus</name>
    <name type="common">Swimming crab</name>
    <name type="synonym">Neptunus trituberculatus</name>
    <dbReference type="NCBI Taxonomy" id="210409"/>
    <lineage>
        <taxon>Eukaryota</taxon>
        <taxon>Metazoa</taxon>
        <taxon>Ecdysozoa</taxon>
        <taxon>Arthropoda</taxon>
        <taxon>Crustacea</taxon>
        <taxon>Multicrustacea</taxon>
        <taxon>Malacostraca</taxon>
        <taxon>Eumalacostraca</taxon>
        <taxon>Eucarida</taxon>
        <taxon>Decapoda</taxon>
        <taxon>Pleocyemata</taxon>
        <taxon>Brachyura</taxon>
        <taxon>Eubrachyura</taxon>
        <taxon>Portunoidea</taxon>
        <taxon>Portunidae</taxon>
        <taxon>Portuninae</taxon>
        <taxon>Portunus</taxon>
    </lineage>
</organism>
<feature type="region of interest" description="Disordered" evidence="1">
    <location>
        <begin position="26"/>
        <end position="59"/>
    </location>
</feature>
<comment type="caution">
    <text evidence="2">The sequence shown here is derived from an EMBL/GenBank/DDBJ whole genome shotgun (WGS) entry which is preliminary data.</text>
</comment>
<dbReference type="Proteomes" id="UP000324222">
    <property type="component" value="Unassembled WGS sequence"/>
</dbReference>
<feature type="compositionally biased region" description="Acidic residues" evidence="1">
    <location>
        <begin position="39"/>
        <end position="59"/>
    </location>
</feature>
<dbReference type="AlphaFoldDB" id="A0A5B7HRE6"/>
<sequence>MSEWLWALCPELAVVIHHRLKGQWNGEFTSANHDMGKMEEEEEEEEMKEDKEEEEMKED</sequence>
<proteinExistence type="predicted"/>